<dbReference type="KEGG" id="mdb:OVN18_07235"/>
<dbReference type="Proteomes" id="UP001164706">
    <property type="component" value="Chromosome"/>
</dbReference>
<feature type="transmembrane region" description="Helical" evidence="1">
    <location>
        <begin position="15"/>
        <end position="39"/>
    </location>
</feature>
<keyword evidence="1" id="KW-0812">Transmembrane</keyword>
<proteinExistence type="predicted"/>
<evidence type="ECO:0000313" key="3">
    <source>
        <dbReference type="Proteomes" id="UP001164706"/>
    </source>
</evidence>
<protein>
    <submittedName>
        <fullName evidence="2">Multidrug ABC transporter ATPase</fullName>
    </submittedName>
</protein>
<evidence type="ECO:0000313" key="2">
    <source>
        <dbReference type="EMBL" id="WAB80371.1"/>
    </source>
</evidence>
<dbReference type="RefSeq" id="WP_267738983.1">
    <property type="nucleotide sequence ID" value="NZ_CP113089.1"/>
</dbReference>
<accession>A0A9E8MKD1</accession>
<reference evidence="2" key="1">
    <citation type="submission" date="2022-11" db="EMBL/GenBank/DDBJ databases">
        <title>Description of Microcella daejonensis nov. sp, isolated from riverside soil.</title>
        <authorList>
            <person name="Molina K.M."/>
            <person name="Kim S.B."/>
        </authorList>
    </citation>
    <scope>NUCLEOTIDE SEQUENCE</scope>
    <source>
        <strain evidence="2">MMS21-STM12</strain>
    </source>
</reference>
<evidence type="ECO:0000256" key="1">
    <source>
        <dbReference type="SAM" id="Phobius"/>
    </source>
</evidence>
<name>A0A9E8MKD1_9MICO</name>
<keyword evidence="3" id="KW-1185">Reference proteome</keyword>
<keyword evidence="1" id="KW-0472">Membrane</keyword>
<dbReference type="EMBL" id="CP113089">
    <property type="protein sequence ID" value="WAB80371.1"/>
    <property type="molecule type" value="Genomic_DNA"/>
</dbReference>
<sequence length="90" mass="9509">MPEESIVMNNRIERVLAYMVAAIIVVSLASFVAVIIGTATGIGREELATGIWPLITILPLIGLPIGFVLIIVLLVVSAVRRGRAAKDAGN</sequence>
<dbReference type="AlphaFoldDB" id="A0A9E8MKD1"/>
<feature type="transmembrane region" description="Helical" evidence="1">
    <location>
        <begin position="51"/>
        <end position="76"/>
    </location>
</feature>
<gene>
    <name evidence="2" type="ORF">OVN18_07235</name>
</gene>
<keyword evidence="1" id="KW-1133">Transmembrane helix</keyword>
<organism evidence="2 3">
    <name type="scientific">Microcella daejeonensis</name>
    <dbReference type="NCBI Taxonomy" id="2994971"/>
    <lineage>
        <taxon>Bacteria</taxon>
        <taxon>Bacillati</taxon>
        <taxon>Actinomycetota</taxon>
        <taxon>Actinomycetes</taxon>
        <taxon>Micrococcales</taxon>
        <taxon>Microbacteriaceae</taxon>
        <taxon>Microcella</taxon>
    </lineage>
</organism>